<dbReference type="PANTHER" id="PTHR34220">
    <property type="entry name" value="SENSOR HISTIDINE KINASE YPDA"/>
    <property type="match status" value="1"/>
</dbReference>
<dbReference type="PANTHER" id="PTHR34220:SF7">
    <property type="entry name" value="SENSOR HISTIDINE KINASE YPDA"/>
    <property type="match status" value="1"/>
</dbReference>
<accession>A0A1H6Y6J5</accession>
<dbReference type="Proteomes" id="UP000199702">
    <property type="component" value="Unassembled WGS sequence"/>
</dbReference>
<dbReference type="RefSeq" id="WP_091315662.1">
    <property type="nucleotide sequence ID" value="NZ_CBCSJU010000010.1"/>
</dbReference>
<proteinExistence type="predicted"/>
<evidence type="ECO:0000313" key="3">
    <source>
        <dbReference type="EMBL" id="SEJ32720.1"/>
    </source>
</evidence>
<feature type="transmembrane region" description="Helical" evidence="1">
    <location>
        <begin position="7"/>
        <end position="28"/>
    </location>
</feature>
<reference evidence="4" key="1">
    <citation type="submission" date="2016-10" db="EMBL/GenBank/DDBJ databases">
        <authorList>
            <person name="Varghese N."/>
            <person name="Submissions S."/>
        </authorList>
    </citation>
    <scope>NUCLEOTIDE SEQUENCE [LARGE SCALE GENOMIC DNA]</scope>
    <source>
        <strain evidence="4">DSM 17934</strain>
    </source>
</reference>
<dbReference type="OrthoDB" id="9809908at2"/>
<keyword evidence="1" id="KW-0812">Transmembrane</keyword>
<keyword evidence="4" id="KW-1185">Reference proteome</keyword>
<dbReference type="AlphaFoldDB" id="A0A1H6Y6J5"/>
<dbReference type="Pfam" id="PF06580">
    <property type="entry name" value="His_kinase"/>
    <property type="match status" value="1"/>
</dbReference>
<dbReference type="EMBL" id="FNYA01000010">
    <property type="protein sequence ID" value="SEJ32720.1"/>
    <property type="molecule type" value="Genomic_DNA"/>
</dbReference>
<keyword evidence="3" id="KW-0808">Transferase</keyword>
<name>A0A1H6Y6J5_9FLAO</name>
<dbReference type="STRING" id="402734.SAMN05660918_0028"/>
<dbReference type="GO" id="GO:0000155">
    <property type="term" value="F:phosphorelay sensor kinase activity"/>
    <property type="evidence" value="ECO:0007669"/>
    <property type="project" value="InterPro"/>
</dbReference>
<gene>
    <name evidence="3" type="ORF">SAMN05660918_0028</name>
</gene>
<feature type="domain" description="Signal transduction histidine kinase internal region" evidence="2">
    <location>
        <begin position="158"/>
        <end position="234"/>
    </location>
</feature>
<organism evidence="3 4">
    <name type="scientific">Flavobacterium terrigena</name>
    <dbReference type="NCBI Taxonomy" id="402734"/>
    <lineage>
        <taxon>Bacteria</taxon>
        <taxon>Pseudomonadati</taxon>
        <taxon>Bacteroidota</taxon>
        <taxon>Flavobacteriia</taxon>
        <taxon>Flavobacteriales</taxon>
        <taxon>Flavobacteriaceae</taxon>
        <taxon>Flavobacterium</taxon>
    </lineage>
</organism>
<dbReference type="InterPro" id="IPR050640">
    <property type="entry name" value="Bact_2-comp_sensor_kinase"/>
</dbReference>
<sequence>MKKSIIYLIHAAFWFAYFLLLLVIITAVTQGFSSGPNFGYILKVGIPFVIIPSVTVFYLFYFYLFPKYIKTRKIGLSFVYGILFSIGSALVGGLFLTLLFGKTFMFEGGWSSFLAEIITMSLIGLFAGIMSVIIKGFITWYDEIQLKETLNLKNHQIELALVKSQLDPHFLFNTINNIDILLLKDAQLASEYLNKLSDILRFMLFETKTEKIALTKEVEYIEKYIALQKIRTSNDNFVIFTVKGEAANHSISPMLFIPFIENAFKHVSNKKTENAIKVSLVIEKEKIVFECENKYSENNTFQSEFNGLGNDLIKKRIELMYPKKHNLAFTKDNNIYKVNLALAND</sequence>
<evidence type="ECO:0000259" key="2">
    <source>
        <dbReference type="Pfam" id="PF06580"/>
    </source>
</evidence>
<dbReference type="GO" id="GO:0016020">
    <property type="term" value="C:membrane"/>
    <property type="evidence" value="ECO:0007669"/>
    <property type="project" value="InterPro"/>
</dbReference>
<keyword evidence="1" id="KW-1133">Transmembrane helix</keyword>
<keyword evidence="3" id="KW-0418">Kinase</keyword>
<protein>
    <submittedName>
        <fullName evidence="3">Histidine kinase</fullName>
    </submittedName>
</protein>
<dbReference type="InterPro" id="IPR010559">
    <property type="entry name" value="Sig_transdc_His_kin_internal"/>
</dbReference>
<evidence type="ECO:0000313" key="4">
    <source>
        <dbReference type="Proteomes" id="UP000199702"/>
    </source>
</evidence>
<feature type="transmembrane region" description="Helical" evidence="1">
    <location>
        <begin position="40"/>
        <end position="65"/>
    </location>
</feature>
<keyword evidence="1" id="KW-0472">Membrane</keyword>
<feature type="transmembrane region" description="Helical" evidence="1">
    <location>
        <begin position="113"/>
        <end position="138"/>
    </location>
</feature>
<evidence type="ECO:0000256" key="1">
    <source>
        <dbReference type="SAM" id="Phobius"/>
    </source>
</evidence>
<feature type="transmembrane region" description="Helical" evidence="1">
    <location>
        <begin position="77"/>
        <end position="101"/>
    </location>
</feature>